<comment type="caution">
    <text evidence="1">The sequence shown here is derived from an EMBL/GenBank/DDBJ whole genome shotgun (WGS) entry which is preliminary data.</text>
</comment>
<reference evidence="1 2" key="1">
    <citation type="submission" date="2015-11" db="EMBL/GenBank/DDBJ databases">
        <title>Genomic analysis of 38 Legionella species identifies large and diverse effector repertoires.</title>
        <authorList>
            <person name="Burstein D."/>
            <person name="Amaro F."/>
            <person name="Zusman T."/>
            <person name="Lifshitz Z."/>
            <person name="Cohen O."/>
            <person name="Gilbert J.A."/>
            <person name="Pupko T."/>
            <person name="Shuman H.A."/>
            <person name="Segal G."/>
        </authorList>
    </citation>
    <scope>NUCLEOTIDE SEQUENCE [LARGE SCALE GENOMIC DNA]</scope>
    <source>
        <strain evidence="1 2">ATCC 43878</strain>
    </source>
</reference>
<evidence type="ECO:0000313" key="1">
    <source>
        <dbReference type="EMBL" id="KTC86716.1"/>
    </source>
</evidence>
<protein>
    <submittedName>
        <fullName evidence="1">Uncharacterized protein</fullName>
    </submittedName>
</protein>
<dbReference type="EMBL" id="LNXV01000004">
    <property type="protein sequence ID" value="KTC86716.1"/>
    <property type="molecule type" value="Genomic_DNA"/>
</dbReference>
<dbReference type="AlphaFoldDB" id="A0A0W0STY4"/>
<accession>A0A0W0STY4</accession>
<dbReference type="STRING" id="29422.Lbru_0657"/>
<organism evidence="1 2">
    <name type="scientific">Legionella brunensis</name>
    <dbReference type="NCBI Taxonomy" id="29422"/>
    <lineage>
        <taxon>Bacteria</taxon>
        <taxon>Pseudomonadati</taxon>
        <taxon>Pseudomonadota</taxon>
        <taxon>Gammaproteobacteria</taxon>
        <taxon>Legionellales</taxon>
        <taxon>Legionellaceae</taxon>
        <taxon>Legionella</taxon>
    </lineage>
</organism>
<dbReference type="RefSeq" id="WP_058440742.1">
    <property type="nucleotide sequence ID" value="NZ_CAAAHU010000007.1"/>
</dbReference>
<gene>
    <name evidence="1" type="ORF">Lbru_0657</name>
</gene>
<proteinExistence type="predicted"/>
<dbReference type="Proteomes" id="UP000054742">
    <property type="component" value="Unassembled WGS sequence"/>
</dbReference>
<name>A0A0W0STY4_9GAMM</name>
<sequence length="234" mass="26808">MVNPFKKKPPEPPKTFSESVMRQQTALNTQNNEAQIANQKHLKKALYNEKTNKESAQLWEQVDKNCQELLDGKSEAYYQWETGMNRIANHLKVFQEALAKWTGNTDLPNPFWDKTKKDVLNVKPQVSYHVAMDDTGQIKSQAVVNGQPVGGRDQRLFDMALFSWADKNNYRLQRIPNDPEGRFSLTHKTTGQVLSDKTVFDNLKKDPTKGLHSHLSDMHALKLEENDSFRPTGP</sequence>
<dbReference type="PATRIC" id="fig|29422.6.peg.686"/>
<dbReference type="OrthoDB" id="5633784at2"/>
<keyword evidence="2" id="KW-1185">Reference proteome</keyword>
<evidence type="ECO:0000313" key="2">
    <source>
        <dbReference type="Proteomes" id="UP000054742"/>
    </source>
</evidence>